<name>A0ABR0A3K1_9CRUS</name>
<proteinExistence type="predicted"/>
<dbReference type="Proteomes" id="UP001234178">
    <property type="component" value="Unassembled WGS sequence"/>
</dbReference>
<sequence length="430" mass="45944">MRMGSINMSPLGSSRLMAKCWLTLAVCIAAFWCHPVPDSSNTATTGASRPSLKVEELEQLNEFADSDYPDMMTDFLRLSTAMPTVAASTKSFLVNTPSTSTLPPSTSAKTTTKPSIVNNVSATAGVATAKFIPTVTTTTTRKPTTAINTTPAIIEETTTILPRVQKEQTSAPVIATPVASVEKLQAINKPAGLNEIETSQKTDMQTKPTAVVTQTTANPSSAMMQQKPIPSLAATLVQQTATSPAPFNEQWQPNFTGLGQQQAPSAIPPAVVFNQPQQQQMAVGGATAIQQTTNQVQTAASNWPRQQVQVPNFAPMAVPNMQQHQPMMQHPAMVQQIVRNPAFQQQQQFQTMYQNRVPATAQASTNAKQKVKPSSTILTPLANPMIGSNRRPVYFVGGNGAPVNLLPLSAWPQLMSNGVQTSPPVATASV</sequence>
<evidence type="ECO:0000313" key="3">
    <source>
        <dbReference type="Proteomes" id="UP001234178"/>
    </source>
</evidence>
<feature type="signal peptide" evidence="1">
    <location>
        <begin position="1"/>
        <end position="25"/>
    </location>
</feature>
<comment type="caution">
    <text evidence="2">The sequence shown here is derived from an EMBL/GenBank/DDBJ whole genome shotgun (WGS) entry which is preliminary data.</text>
</comment>
<evidence type="ECO:0000313" key="2">
    <source>
        <dbReference type="EMBL" id="KAK4019540.1"/>
    </source>
</evidence>
<reference evidence="2 3" key="1">
    <citation type="journal article" date="2023" name="Nucleic Acids Res.">
        <title>The hologenome of Daphnia magna reveals possible DNA methylation and microbiome-mediated evolution of the host genome.</title>
        <authorList>
            <person name="Chaturvedi A."/>
            <person name="Li X."/>
            <person name="Dhandapani V."/>
            <person name="Marshall H."/>
            <person name="Kissane S."/>
            <person name="Cuenca-Cambronero M."/>
            <person name="Asole G."/>
            <person name="Calvet F."/>
            <person name="Ruiz-Romero M."/>
            <person name="Marangio P."/>
            <person name="Guigo R."/>
            <person name="Rago D."/>
            <person name="Mirbahai L."/>
            <person name="Eastwood N."/>
            <person name="Colbourne J.K."/>
            <person name="Zhou J."/>
            <person name="Mallon E."/>
            <person name="Orsini L."/>
        </authorList>
    </citation>
    <scope>NUCLEOTIDE SEQUENCE [LARGE SCALE GENOMIC DNA]</scope>
    <source>
        <strain evidence="2">LRV0_1</strain>
    </source>
</reference>
<protein>
    <submittedName>
        <fullName evidence="2">Uncharacterized protein</fullName>
    </submittedName>
</protein>
<organism evidence="2 3">
    <name type="scientific">Daphnia magna</name>
    <dbReference type="NCBI Taxonomy" id="35525"/>
    <lineage>
        <taxon>Eukaryota</taxon>
        <taxon>Metazoa</taxon>
        <taxon>Ecdysozoa</taxon>
        <taxon>Arthropoda</taxon>
        <taxon>Crustacea</taxon>
        <taxon>Branchiopoda</taxon>
        <taxon>Diplostraca</taxon>
        <taxon>Cladocera</taxon>
        <taxon>Anomopoda</taxon>
        <taxon>Daphniidae</taxon>
        <taxon>Daphnia</taxon>
    </lineage>
</organism>
<gene>
    <name evidence="2" type="ORF">OUZ56_001555</name>
</gene>
<feature type="chain" id="PRO_5045679055" evidence="1">
    <location>
        <begin position="26"/>
        <end position="430"/>
    </location>
</feature>
<keyword evidence="3" id="KW-1185">Reference proteome</keyword>
<evidence type="ECO:0000256" key="1">
    <source>
        <dbReference type="SAM" id="SignalP"/>
    </source>
</evidence>
<accession>A0ABR0A3K1</accession>
<dbReference type="EMBL" id="JAOYFB010000036">
    <property type="protein sequence ID" value="KAK4019540.1"/>
    <property type="molecule type" value="Genomic_DNA"/>
</dbReference>
<keyword evidence="1" id="KW-0732">Signal</keyword>